<evidence type="ECO:0000259" key="7">
    <source>
        <dbReference type="Pfam" id="PF13860"/>
    </source>
</evidence>
<reference evidence="9 10" key="1">
    <citation type="submission" date="2020-02" db="EMBL/GenBank/DDBJ databases">
        <authorList>
            <person name="Dziuba M."/>
            <person name="Kuznetsov B."/>
            <person name="Mardanov A."/>
            <person name="Ravin N."/>
            <person name="Grouzdev D."/>
        </authorList>
    </citation>
    <scope>NUCLEOTIDE SEQUENCE [LARGE SCALE GENOMIC DNA]</scope>
    <source>
        <strain evidence="9 10">SpK</strain>
    </source>
</reference>
<feature type="domain" description="FlgD Tudor-like" evidence="8">
    <location>
        <begin position="88"/>
        <end position="218"/>
    </location>
</feature>
<keyword evidence="9" id="KW-0966">Cell projection</keyword>
<evidence type="ECO:0000313" key="10">
    <source>
        <dbReference type="Proteomes" id="UP000480684"/>
    </source>
</evidence>
<organism evidence="9 10">
    <name type="scientific">Magnetospirillum aberrantis SpK</name>
    <dbReference type="NCBI Taxonomy" id="908842"/>
    <lineage>
        <taxon>Bacteria</taxon>
        <taxon>Pseudomonadati</taxon>
        <taxon>Pseudomonadota</taxon>
        <taxon>Alphaproteobacteria</taxon>
        <taxon>Rhodospirillales</taxon>
        <taxon>Rhodospirillaceae</taxon>
        <taxon>Magnetospirillum</taxon>
    </lineage>
</organism>
<proteinExistence type="inferred from homology"/>
<evidence type="ECO:0000256" key="6">
    <source>
        <dbReference type="SAM" id="MobiDB-lite"/>
    </source>
</evidence>
<dbReference type="Gene3D" id="2.30.30.910">
    <property type="match status" value="1"/>
</dbReference>
<keyword evidence="9" id="KW-0969">Cilium</keyword>
<evidence type="ECO:0000259" key="8">
    <source>
        <dbReference type="Pfam" id="PF13861"/>
    </source>
</evidence>
<keyword evidence="10" id="KW-1185">Reference proteome</keyword>
<dbReference type="RefSeq" id="WP_163676511.1">
    <property type="nucleotide sequence ID" value="NZ_JAAIYP010000033.1"/>
</dbReference>
<dbReference type="InterPro" id="IPR005648">
    <property type="entry name" value="FlgD"/>
</dbReference>
<dbReference type="EMBL" id="JAAIYP010000033">
    <property type="protein sequence ID" value="NFV79669.1"/>
    <property type="molecule type" value="Genomic_DNA"/>
</dbReference>
<sequence length="222" mass="22799">MVDSVTSSTSSTSSTTSSSSSTSLSASYEMFLTLLTTQLQTQNPLDPVDSTEFTSQLATYASLEQQIETNDKLDSVLSSMDSLSFSTGVGYIGLTVEAEGDTLSVDSDGTVDGSWKYELDSAAEDVTLTIVDSSGNTVWSGSGETSAGSHSLTWDGTDSDGDAVSSGEYTLVVTATDADGDSIDTTTSIVGTVTAVDSSSGSTVLEIGDTEIDLSDVTRLAA</sequence>
<comment type="similarity">
    <text evidence="1 5">Belongs to the FlgD family.</text>
</comment>
<evidence type="ECO:0000313" key="9">
    <source>
        <dbReference type="EMBL" id="NFV79669.1"/>
    </source>
</evidence>
<dbReference type="InterPro" id="IPR025963">
    <property type="entry name" value="FLgD_Tudor"/>
</dbReference>
<accession>A0A7C9UUZ9</accession>
<evidence type="ECO:0000256" key="2">
    <source>
        <dbReference type="ARBA" id="ARBA00016013"/>
    </source>
</evidence>
<keyword evidence="9" id="KW-0282">Flagellum</keyword>
<evidence type="ECO:0000256" key="3">
    <source>
        <dbReference type="ARBA" id="ARBA00022795"/>
    </source>
</evidence>
<feature type="region of interest" description="Disordered" evidence="6">
    <location>
        <begin position="1"/>
        <end position="22"/>
    </location>
</feature>
<evidence type="ECO:0000256" key="4">
    <source>
        <dbReference type="ARBA" id="ARBA00024746"/>
    </source>
</evidence>
<evidence type="ECO:0000256" key="1">
    <source>
        <dbReference type="ARBA" id="ARBA00010577"/>
    </source>
</evidence>
<keyword evidence="3 5" id="KW-1005">Bacterial flagellum biogenesis</keyword>
<dbReference type="Gene3D" id="2.60.40.4070">
    <property type="match status" value="1"/>
</dbReference>
<dbReference type="Proteomes" id="UP000480684">
    <property type="component" value="Unassembled WGS sequence"/>
</dbReference>
<comment type="function">
    <text evidence="4 5">Required for flagellar hook formation. May act as a scaffolding protein.</text>
</comment>
<dbReference type="GO" id="GO:0044781">
    <property type="term" value="P:bacterial-type flagellum organization"/>
    <property type="evidence" value="ECO:0007669"/>
    <property type="project" value="UniProtKB-UniRule"/>
</dbReference>
<protein>
    <recommendedName>
        <fullName evidence="2 5">Basal-body rod modification protein FlgD</fullName>
    </recommendedName>
</protein>
<name>A0A7C9UUZ9_9PROT</name>
<dbReference type="Pfam" id="PF13860">
    <property type="entry name" value="FlgD_ig"/>
    <property type="match status" value="1"/>
</dbReference>
<evidence type="ECO:0000256" key="5">
    <source>
        <dbReference type="RuleBase" id="RU362076"/>
    </source>
</evidence>
<dbReference type="Pfam" id="PF03963">
    <property type="entry name" value="FlgD"/>
    <property type="match status" value="1"/>
</dbReference>
<dbReference type="AlphaFoldDB" id="A0A7C9UUZ9"/>
<dbReference type="Pfam" id="PF13861">
    <property type="entry name" value="FLgD_tudor"/>
    <property type="match status" value="1"/>
</dbReference>
<gene>
    <name evidence="9" type="ORF">G4223_06055</name>
</gene>
<comment type="caution">
    <text evidence="9">The sequence shown here is derived from an EMBL/GenBank/DDBJ whole genome shotgun (WGS) entry which is preliminary data.</text>
</comment>
<feature type="domain" description="FlgD/Vpr Ig-like" evidence="7">
    <location>
        <begin position="100"/>
        <end position="179"/>
    </location>
</feature>
<dbReference type="InterPro" id="IPR025965">
    <property type="entry name" value="FlgD/Vpr_Ig-like"/>
</dbReference>